<dbReference type="EMBL" id="JBBAXC010000006">
    <property type="protein sequence ID" value="MEI5907336.1"/>
    <property type="molecule type" value="Genomic_DNA"/>
</dbReference>
<dbReference type="RefSeq" id="WP_336586766.1">
    <property type="nucleotide sequence ID" value="NZ_JBBAXC010000006.1"/>
</dbReference>
<protein>
    <submittedName>
        <fullName evidence="1">Heavy-metal-associated domain-containing protein</fullName>
    </submittedName>
</protein>
<evidence type="ECO:0000313" key="2">
    <source>
        <dbReference type="Proteomes" id="UP001312865"/>
    </source>
</evidence>
<dbReference type="SUPFAM" id="SSF55008">
    <property type="entry name" value="HMA, heavy metal-associated domain"/>
    <property type="match status" value="1"/>
</dbReference>
<dbReference type="Gene3D" id="3.30.70.100">
    <property type="match status" value="1"/>
</dbReference>
<gene>
    <name evidence="1" type="ORF">WAK64_09725</name>
</gene>
<accession>A0ABU8HDN8</accession>
<proteinExistence type="predicted"/>
<reference evidence="1 2" key="1">
    <citation type="journal article" date="2018" name="J. Microbiol.">
        <title>Bacillus spongiae sp. nov., isolated from sponge of Jeju Island.</title>
        <authorList>
            <person name="Lee G.E."/>
            <person name="Im W.T."/>
            <person name="Park J.S."/>
        </authorList>
    </citation>
    <scope>NUCLEOTIDE SEQUENCE [LARGE SCALE GENOMIC DNA]</scope>
    <source>
        <strain evidence="1 2">135PIL107-10</strain>
    </source>
</reference>
<keyword evidence="2" id="KW-1185">Reference proteome</keyword>
<name>A0ABU8HDN8_9BACI</name>
<comment type="caution">
    <text evidence="1">The sequence shown here is derived from an EMBL/GenBank/DDBJ whole genome shotgun (WGS) entry which is preliminary data.</text>
</comment>
<sequence length="67" mass="7508">METTIKVQGITVENAQNIRQNLQNIHGVKTVHVHLDSSKIEVAFEGNQVTEDQLKTALRNESGIPVW</sequence>
<dbReference type="Proteomes" id="UP001312865">
    <property type="component" value="Unassembled WGS sequence"/>
</dbReference>
<dbReference type="InterPro" id="IPR036163">
    <property type="entry name" value="HMA_dom_sf"/>
</dbReference>
<evidence type="ECO:0000313" key="1">
    <source>
        <dbReference type="EMBL" id="MEI5907336.1"/>
    </source>
</evidence>
<organism evidence="1 2">
    <name type="scientific">Bacillus spongiae</name>
    <dbReference type="NCBI Taxonomy" id="2683610"/>
    <lineage>
        <taxon>Bacteria</taxon>
        <taxon>Bacillati</taxon>
        <taxon>Bacillota</taxon>
        <taxon>Bacilli</taxon>
        <taxon>Bacillales</taxon>
        <taxon>Bacillaceae</taxon>
        <taxon>Bacillus</taxon>
    </lineage>
</organism>